<feature type="transmembrane region" description="Helical" evidence="2">
    <location>
        <begin position="346"/>
        <end position="365"/>
    </location>
</feature>
<dbReference type="KEGG" id="ard:AXF14_01590"/>
<feature type="transmembrane region" description="Helical" evidence="2">
    <location>
        <begin position="153"/>
        <end position="173"/>
    </location>
</feature>
<evidence type="ECO:0000313" key="3">
    <source>
        <dbReference type="EMBL" id="AMD86532.1"/>
    </source>
</evidence>
<protein>
    <recommendedName>
        <fullName evidence="5">DUF2142 domain-containing protein</fullName>
    </recommendedName>
</protein>
<feature type="transmembrane region" description="Helical" evidence="2">
    <location>
        <begin position="275"/>
        <end position="294"/>
    </location>
</feature>
<evidence type="ECO:0008006" key="5">
    <source>
        <dbReference type="Google" id="ProtNLM"/>
    </source>
</evidence>
<feature type="transmembrane region" description="Helical" evidence="2">
    <location>
        <begin position="252"/>
        <end position="268"/>
    </location>
</feature>
<reference evidence="4" key="1">
    <citation type="submission" date="2016-02" db="EMBL/GenBank/DDBJ databases">
        <authorList>
            <person name="Holder M.E."/>
            <person name="Ajami N.J."/>
            <person name="Petrosino J.F."/>
        </authorList>
    </citation>
    <scope>NUCLEOTIDE SEQUENCE [LARGE SCALE GENOMIC DNA]</scope>
    <source>
        <strain evidence="4">CCUG 36733</strain>
    </source>
</reference>
<proteinExistence type="predicted"/>
<dbReference type="InterPro" id="IPR018674">
    <property type="entry name" value="DUF2142_membrane"/>
</dbReference>
<name>A0A0X8JDM8_ACTRD</name>
<gene>
    <name evidence="3" type="ORF">AXF14_01590</name>
</gene>
<feature type="transmembrane region" description="Helical" evidence="2">
    <location>
        <begin position="180"/>
        <end position="199"/>
    </location>
</feature>
<feature type="transmembrane region" description="Helical" evidence="2">
    <location>
        <begin position="372"/>
        <end position="393"/>
    </location>
</feature>
<evidence type="ECO:0000313" key="4">
    <source>
        <dbReference type="Proteomes" id="UP000065220"/>
    </source>
</evidence>
<dbReference type="OrthoDB" id="3266966at2"/>
<sequence length="573" mass="61124">MRTSRGDSGGSHGGRTPSRWGAVLAVAAMVLLMLASGLGWAVASPMGGAPDDDYHLGSIWCPRPAYESCPSKVDGDRVLVQVPEAVGESSSSSLAPLGGTCYSFRTQESAACVLTYSDTRTHWINRYDDGGYPGGFYRFHHLLVTGDPERSAVLMRGVNVLIATTLVTLLWLGAQRRDRLALTVAVLVSWVPMGVYFIASNNPSSWAVTGTFVYGAGMLLATRSHGSRRVLLLVTALIGALLCLATRYDTSFYLFVVAVALALAVPWNRKRLPEAVMAVVLALVGTWWMIQGMIAGRSAGAQSSAGGHSELWDRLVTGVLTAPKYVAGFYGQFWLPGWIDVHLDQFAPFVLGVLALGGCVMAGLARGSWRTWLSTTVVVGAMLGIPAVFYAVGLFPDIFSYQARYNLPLLAVAVLFLLVAGGERCFEMRPAQLAGICLCVVGGFALTMHSVMFRYVHGMDVEEFLNLDYQASWWWSERVPGPMLVWMTACVAFTLLVVAALWLSRRQGAAVLTSPFSPLLGDCATGASRTGSEQEPDGDAVAADGAGRGPAPEAGAHRGGTDAAPSRGGRGRD</sequence>
<feature type="region of interest" description="Disordered" evidence="1">
    <location>
        <begin position="526"/>
        <end position="573"/>
    </location>
</feature>
<feature type="compositionally biased region" description="Low complexity" evidence="1">
    <location>
        <begin position="539"/>
        <end position="554"/>
    </location>
</feature>
<evidence type="ECO:0000256" key="1">
    <source>
        <dbReference type="SAM" id="MobiDB-lite"/>
    </source>
</evidence>
<dbReference type="RefSeq" id="WP_067939591.1">
    <property type="nucleotide sequence ID" value="NZ_CP014228.1"/>
</dbReference>
<feature type="transmembrane region" description="Helical" evidence="2">
    <location>
        <begin position="20"/>
        <end position="43"/>
    </location>
</feature>
<feature type="transmembrane region" description="Helical" evidence="2">
    <location>
        <begin position="229"/>
        <end position="246"/>
    </location>
</feature>
<dbReference type="STRING" id="111015.AXF14_01590"/>
<keyword evidence="4" id="KW-1185">Reference proteome</keyword>
<evidence type="ECO:0000256" key="2">
    <source>
        <dbReference type="SAM" id="Phobius"/>
    </source>
</evidence>
<feature type="transmembrane region" description="Helical" evidence="2">
    <location>
        <begin position="405"/>
        <end position="421"/>
    </location>
</feature>
<organism evidence="3 4">
    <name type="scientific">Actinomyces radicidentis</name>
    <dbReference type="NCBI Taxonomy" id="111015"/>
    <lineage>
        <taxon>Bacteria</taxon>
        <taxon>Bacillati</taxon>
        <taxon>Actinomycetota</taxon>
        <taxon>Actinomycetes</taxon>
        <taxon>Actinomycetales</taxon>
        <taxon>Actinomycetaceae</taxon>
        <taxon>Actinomyces</taxon>
    </lineage>
</organism>
<dbReference type="AlphaFoldDB" id="A0A0X8JDM8"/>
<feature type="transmembrane region" description="Helical" evidence="2">
    <location>
        <begin position="205"/>
        <end position="222"/>
    </location>
</feature>
<feature type="transmembrane region" description="Helical" evidence="2">
    <location>
        <begin position="483"/>
        <end position="503"/>
    </location>
</feature>
<dbReference type="Proteomes" id="UP000065220">
    <property type="component" value="Chromosome"/>
</dbReference>
<accession>A0A0X8JDM8</accession>
<keyword evidence="2" id="KW-1133">Transmembrane helix</keyword>
<keyword evidence="2" id="KW-0812">Transmembrane</keyword>
<feature type="transmembrane region" description="Helical" evidence="2">
    <location>
        <begin position="433"/>
        <end position="456"/>
    </location>
</feature>
<dbReference type="Pfam" id="PF09913">
    <property type="entry name" value="DUF2142"/>
    <property type="match status" value="1"/>
</dbReference>
<keyword evidence="2" id="KW-0472">Membrane</keyword>
<dbReference type="EMBL" id="CP014228">
    <property type="protein sequence ID" value="AMD86532.1"/>
    <property type="molecule type" value="Genomic_DNA"/>
</dbReference>